<organism evidence="1 2">
    <name type="scientific">Klebsiella pneumoniae</name>
    <dbReference type="NCBI Taxonomy" id="573"/>
    <lineage>
        <taxon>Bacteria</taxon>
        <taxon>Pseudomonadati</taxon>
        <taxon>Pseudomonadota</taxon>
        <taxon>Gammaproteobacteria</taxon>
        <taxon>Enterobacterales</taxon>
        <taxon>Enterobacteriaceae</taxon>
        <taxon>Klebsiella/Raoultella group</taxon>
        <taxon>Klebsiella</taxon>
        <taxon>Klebsiella pneumoniae complex</taxon>
    </lineage>
</organism>
<dbReference type="AlphaFoldDB" id="A0A919HTS5"/>
<evidence type="ECO:0008006" key="3">
    <source>
        <dbReference type="Google" id="ProtNLM"/>
    </source>
</evidence>
<evidence type="ECO:0000313" key="2">
    <source>
        <dbReference type="Proteomes" id="UP000655094"/>
    </source>
</evidence>
<gene>
    <name evidence="1" type="ORF">KPZU09_18050</name>
</gene>
<dbReference type="Proteomes" id="UP000655094">
    <property type="component" value="Unassembled WGS sequence"/>
</dbReference>
<proteinExistence type="predicted"/>
<accession>A0A919HTS5</accession>
<name>A0A919HTS5_KLEPN</name>
<evidence type="ECO:0000313" key="1">
    <source>
        <dbReference type="EMBL" id="GHK52069.1"/>
    </source>
</evidence>
<dbReference type="Pfam" id="PF11739">
    <property type="entry name" value="YdbH-like"/>
    <property type="match status" value="1"/>
</dbReference>
<protein>
    <recommendedName>
        <fullName evidence="3">Dicarboxylate transport</fullName>
    </recommendedName>
</protein>
<dbReference type="EMBL" id="BNFF01000001">
    <property type="protein sequence ID" value="GHK52069.1"/>
    <property type="molecule type" value="Genomic_DNA"/>
</dbReference>
<comment type="caution">
    <text evidence="1">The sequence shown here is derived from an EMBL/GenBank/DDBJ whole genome shotgun (WGS) entry which is preliminary data.</text>
</comment>
<dbReference type="InterPro" id="IPR021730">
    <property type="entry name" value="YdbH"/>
</dbReference>
<sequence>MKGKYKAAIALVLVLVLLPLTLLLTLTHWVPTLAGIWLPVGTRISLQESPHLTRSALLIPDLRYLVGDCEIARVTDARLSRPSRWRLHIGQLEINSACLSKLPASDPSPGSPRTLAEWQSMLPYSWLTIDNLRLSPWEKWQGRLVMSLTPAQQDIGFAGKELSLQARLRGRAHRQPVQRPAD</sequence>
<reference evidence="1" key="1">
    <citation type="submission" date="2020-10" db="EMBL/GenBank/DDBJ databases">
        <title>Genome Sequence of ESBL Producing Zambian Clinical Strains.</title>
        <authorList>
            <person name="Shawa M."/>
            <person name="Furuta Y."/>
            <person name="Simbotwe M."/>
            <person name="Mulenga E."/>
            <person name="Mubanga M."/>
            <person name="Mulenga G."/>
            <person name="Kaile C."/>
            <person name="Zorigt T."/>
            <person name="Hang'ombe B."/>
            <person name="Higashi H."/>
        </authorList>
    </citation>
    <scope>NUCLEOTIDE SEQUENCE</scope>
    <source>
        <strain evidence="1">Zam_UTH_09</strain>
    </source>
</reference>